<dbReference type="GO" id="GO:0000139">
    <property type="term" value="C:Golgi membrane"/>
    <property type="evidence" value="ECO:0007669"/>
    <property type="project" value="InterPro"/>
</dbReference>
<evidence type="ECO:0000313" key="9">
    <source>
        <dbReference type="Proteomes" id="UP000326939"/>
    </source>
</evidence>
<comment type="caution">
    <text evidence="8">The sequence shown here is derived from an EMBL/GenBank/DDBJ whole genome shotgun (WGS) entry which is preliminary data.</text>
</comment>
<proteinExistence type="inferred from homology"/>
<accession>A0A5N5JKZ9</accession>
<organism evidence="8 9">
    <name type="scientific">Salix brachista</name>
    <dbReference type="NCBI Taxonomy" id="2182728"/>
    <lineage>
        <taxon>Eukaryota</taxon>
        <taxon>Viridiplantae</taxon>
        <taxon>Streptophyta</taxon>
        <taxon>Embryophyta</taxon>
        <taxon>Tracheophyta</taxon>
        <taxon>Spermatophyta</taxon>
        <taxon>Magnoliopsida</taxon>
        <taxon>eudicotyledons</taxon>
        <taxon>Gunneridae</taxon>
        <taxon>Pentapetalae</taxon>
        <taxon>rosids</taxon>
        <taxon>fabids</taxon>
        <taxon>Malpighiales</taxon>
        <taxon>Salicaceae</taxon>
        <taxon>Saliceae</taxon>
        <taxon>Salix</taxon>
    </lineage>
</organism>
<dbReference type="InterPro" id="IPR023271">
    <property type="entry name" value="Aquaporin-like"/>
</dbReference>
<comment type="subcellular location">
    <subcellularLocation>
        <location evidence="1">Membrane</location>
        <topology evidence="1">Multi-pass membrane protein</topology>
    </subcellularLocation>
</comment>
<evidence type="ECO:0000256" key="6">
    <source>
        <dbReference type="ARBA" id="ARBA00038497"/>
    </source>
</evidence>
<feature type="transmembrane region" description="Helical" evidence="7">
    <location>
        <begin position="257"/>
        <end position="281"/>
    </location>
</feature>
<evidence type="ECO:0000256" key="4">
    <source>
        <dbReference type="ARBA" id="ARBA00022989"/>
    </source>
</evidence>
<evidence type="ECO:0000256" key="7">
    <source>
        <dbReference type="SAM" id="Phobius"/>
    </source>
</evidence>
<dbReference type="Gene3D" id="2.40.40.20">
    <property type="match status" value="1"/>
</dbReference>
<dbReference type="GO" id="GO:0015165">
    <property type="term" value="F:pyrimidine nucleotide-sugar transmembrane transporter activity"/>
    <property type="evidence" value="ECO:0007669"/>
    <property type="project" value="InterPro"/>
</dbReference>
<dbReference type="SUPFAM" id="SSF81338">
    <property type="entry name" value="Aquaporin-like"/>
    <property type="match status" value="1"/>
</dbReference>
<feature type="transmembrane region" description="Helical" evidence="7">
    <location>
        <begin position="714"/>
        <end position="734"/>
    </location>
</feature>
<keyword evidence="3 7" id="KW-0812">Transmembrane</keyword>
<keyword evidence="4 7" id="KW-1133">Transmembrane helix</keyword>
<feature type="transmembrane region" description="Helical" evidence="7">
    <location>
        <begin position="301"/>
        <end position="322"/>
    </location>
</feature>
<reference evidence="9" key="1">
    <citation type="journal article" date="2019" name="Gigascience">
        <title>De novo genome assembly of the endangered Acer yangbiense, a plant species with extremely small populations endemic to Yunnan Province, China.</title>
        <authorList>
            <person name="Yang J."/>
            <person name="Wariss H.M."/>
            <person name="Tao L."/>
            <person name="Zhang R."/>
            <person name="Yun Q."/>
            <person name="Hollingsworth P."/>
            <person name="Dao Z."/>
            <person name="Luo G."/>
            <person name="Guo H."/>
            <person name="Ma Y."/>
            <person name="Sun W."/>
        </authorList>
    </citation>
    <scope>NUCLEOTIDE SEQUENCE [LARGE SCALE GENOMIC DNA]</scope>
    <source>
        <strain evidence="9">cv. br00</strain>
    </source>
</reference>
<feature type="transmembrane region" description="Helical" evidence="7">
    <location>
        <begin position="640"/>
        <end position="662"/>
    </location>
</feature>
<keyword evidence="5 7" id="KW-0472">Membrane</keyword>
<keyword evidence="9" id="KW-1185">Reference proteome</keyword>
<dbReference type="SUPFAM" id="SSF50692">
    <property type="entry name" value="ADC-like"/>
    <property type="match status" value="1"/>
</dbReference>
<gene>
    <name evidence="8" type="ORF">DKX38_024298</name>
</gene>
<dbReference type="Gene3D" id="1.20.1080.10">
    <property type="entry name" value="Glycerol uptake facilitator protein"/>
    <property type="match status" value="1"/>
</dbReference>
<evidence type="ECO:0000256" key="2">
    <source>
        <dbReference type="ARBA" id="ARBA00022448"/>
    </source>
</evidence>
<feature type="transmembrane region" description="Helical" evidence="7">
    <location>
        <begin position="483"/>
        <end position="502"/>
    </location>
</feature>
<evidence type="ECO:0000256" key="3">
    <source>
        <dbReference type="ARBA" id="ARBA00022692"/>
    </source>
</evidence>
<name>A0A5N5JKZ9_9ROSI</name>
<feature type="transmembrane region" description="Helical" evidence="7">
    <location>
        <begin position="226"/>
        <end position="245"/>
    </location>
</feature>
<dbReference type="InterPro" id="IPR000425">
    <property type="entry name" value="MIP"/>
</dbReference>
<dbReference type="InterPro" id="IPR007271">
    <property type="entry name" value="Nuc_sug_transpt"/>
</dbReference>
<dbReference type="FunFam" id="1.20.1080.10:FF:000001">
    <property type="entry name" value="Probable aquaporin PIP1-2"/>
    <property type="match status" value="1"/>
</dbReference>
<dbReference type="AlphaFoldDB" id="A0A5N5JKZ9"/>
<dbReference type="GO" id="GO:0015267">
    <property type="term" value="F:channel activity"/>
    <property type="evidence" value="ECO:0007669"/>
    <property type="project" value="InterPro"/>
</dbReference>
<feature type="transmembrane region" description="Helical" evidence="7">
    <location>
        <begin position="424"/>
        <end position="443"/>
    </location>
</feature>
<protein>
    <submittedName>
        <fullName evidence="8">Uncharacterized protein</fullName>
    </submittedName>
</protein>
<dbReference type="Proteomes" id="UP000326939">
    <property type="component" value="Chromosome 16"/>
</dbReference>
<dbReference type="PROSITE" id="PS00221">
    <property type="entry name" value="MIP"/>
    <property type="match status" value="1"/>
</dbReference>
<feature type="transmembrane region" description="Helical" evidence="7">
    <location>
        <begin position="741"/>
        <end position="758"/>
    </location>
</feature>
<evidence type="ECO:0000256" key="5">
    <source>
        <dbReference type="ARBA" id="ARBA00023136"/>
    </source>
</evidence>
<dbReference type="FunFam" id="2.40.40.20:FF:000003">
    <property type="entry name" value="Transitional endoplasmic reticulum ATPase"/>
    <property type="match status" value="1"/>
</dbReference>
<dbReference type="InterPro" id="IPR009010">
    <property type="entry name" value="Asp_de-COase-like_dom_sf"/>
</dbReference>
<feature type="transmembrane region" description="Helical" evidence="7">
    <location>
        <begin position="343"/>
        <end position="361"/>
    </location>
</feature>
<dbReference type="InterPro" id="IPR034294">
    <property type="entry name" value="Aquaporin_transptr"/>
</dbReference>
<dbReference type="Pfam" id="PF00230">
    <property type="entry name" value="MIP"/>
    <property type="match status" value="1"/>
</dbReference>
<dbReference type="NCBIfam" id="TIGR00861">
    <property type="entry name" value="MIP"/>
    <property type="match status" value="1"/>
</dbReference>
<dbReference type="PANTHER" id="PTHR45687">
    <property type="entry name" value="AQUAPORIN OR AQUAGLYCEROPORIN RELATED"/>
    <property type="match status" value="1"/>
</dbReference>
<comment type="similarity">
    <text evidence="6">Belongs to the MIP/aquaporin (TC 1.A.8) family. PIP (TC 1.A.8.11) subfamily.</text>
</comment>
<keyword evidence="2" id="KW-0813">Transport</keyword>
<dbReference type="Pfam" id="PF04142">
    <property type="entry name" value="Nuc_sug_transp"/>
    <property type="match status" value="1"/>
</dbReference>
<dbReference type="CDD" id="cd00333">
    <property type="entry name" value="MIP"/>
    <property type="match status" value="1"/>
</dbReference>
<evidence type="ECO:0000256" key="1">
    <source>
        <dbReference type="ARBA" id="ARBA00004141"/>
    </source>
</evidence>
<dbReference type="InterPro" id="IPR022357">
    <property type="entry name" value="MIP_CS"/>
</dbReference>
<feature type="transmembrane region" description="Helical" evidence="7">
    <location>
        <begin position="674"/>
        <end position="694"/>
    </location>
</feature>
<dbReference type="EMBL" id="VDCV01000016">
    <property type="protein sequence ID" value="KAB5519979.1"/>
    <property type="molecule type" value="Genomic_DNA"/>
</dbReference>
<dbReference type="PRINTS" id="PR00783">
    <property type="entry name" value="MINTRINSICP"/>
</dbReference>
<evidence type="ECO:0000313" key="8">
    <source>
        <dbReference type="EMBL" id="KAB5519979.1"/>
    </source>
</evidence>
<feature type="transmembrane region" description="Helical" evidence="7">
    <location>
        <begin position="609"/>
        <end position="628"/>
    </location>
</feature>
<sequence>MAKLAIEGLQRFPTLWRTLVAASFGHDTTSNFLGPKGNNGLADNLNWRDNMFLSTTHDTSLLQMLPYWQEQTKEIEILVIELWSSIRRHQTGFLVDDAINDENSVITLNPATMEQLDILGGDRLLVKGKKRRDTVCMDVDDRCDQPKILMNKFVRPEDKPVKDSVKMEGREEDVRVGANKYGERQPIGTAAQAQDVRDYTEPPPAPLFEPGELSSWSFYRAGIAEFVATFLFLYITVLTVMGVAKSPTKCSTVGIQGIAWAFGGMIFALVYCTAGISGGHINPAVTFGLLLARKLSLTRAVFYMMMQCLGAICGAGVVKAFQKSQYEMLGGGANTVSTSYGKGSGLGAEIVGTFVLVYTVFSATDAKRNARDSHVPILAPLPIGFAVFLVHLATIPITGTGINPARSLGAALIYNKHQAWDDHWIFWVGPFIGAALASLYHQIEDQIEDGVVGDVVTSRGVSPSTVTSFPTGSVDRLRWKRKMVVTIALTILTSSQAILIVWSKRAGKYEYSVTTANFMVETLKCALSLAALTRIWKNEGVTEDNRLSTTFDEVKVYPIPAALYLVKNLLQYYIFAYVNAPGYQILKNLNIISTGVLYRIILKRKLSEIQWAGFVLLCAGCTTAQLNPTSDHVLETPSQGWMMAIVMALLSGFAGVYTEAIIKKRPSRNINVQNFWLYVFGMIFNALAIVTQDFDAVVNNGIAVSMVMKYADNIVKVYSTSVAMLLTAVVSVFLFDFHLSLAFFLGSTVVSVSVYLHSVGKMQR</sequence>
<feature type="transmembrane region" description="Helical" evidence="7">
    <location>
        <begin position="381"/>
        <end position="403"/>
    </location>
</feature>